<dbReference type="PANTHER" id="PTHR22674">
    <property type="entry name" value="NTPASE, KAP FAMILY P-LOOP DOMAIN-CONTAINING 1"/>
    <property type="match status" value="1"/>
</dbReference>
<evidence type="ECO:0000259" key="2">
    <source>
        <dbReference type="Pfam" id="PF07693"/>
    </source>
</evidence>
<dbReference type="InterPro" id="IPR052754">
    <property type="entry name" value="NTPase_KAP_P-loop"/>
</dbReference>
<dbReference type="EMBL" id="CP011309">
    <property type="protein sequence ID" value="AKF26174.1"/>
    <property type="molecule type" value="Genomic_DNA"/>
</dbReference>
<evidence type="ECO:0000313" key="3">
    <source>
        <dbReference type="EMBL" id="AKF26174.1"/>
    </source>
</evidence>
<evidence type="ECO:0000256" key="1">
    <source>
        <dbReference type="SAM" id="MobiDB-lite"/>
    </source>
</evidence>
<dbReference type="Pfam" id="PF07693">
    <property type="entry name" value="KAP_NTPase"/>
    <property type="match status" value="1"/>
</dbReference>
<dbReference type="AlphaFoldDB" id="A0A0F6SQG6"/>
<dbReference type="Proteomes" id="UP000034037">
    <property type="component" value="Chromosome"/>
</dbReference>
<organism evidence="3 4">
    <name type="scientific">[Brevibacterium] flavum</name>
    <dbReference type="NCBI Taxonomy" id="92706"/>
    <lineage>
        <taxon>Bacteria</taxon>
        <taxon>Bacillati</taxon>
        <taxon>Actinomycetota</taxon>
        <taxon>Actinomycetes</taxon>
        <taxon>Mycobacteriales</taxon>
        <taxon>Corynebacteriaceae</taxon>
        <taxon>Corynebacterium</taxon>
    </lineage>
</organism>
<dbReference type="SUPFAM" id="SSF52540">
    <property type="entry name" value="P-loop containing nucleoside triphosphate hydrolases"/>
    <property type="match status" value="1"/>
</dbReference>
<dbReference type="HOGENOM" id="CLU_021357_0_0_11"/>
<accession>A0A0F6SQG6</accession>
<feature type="domain" description="KAP NTPase" evidence="2">
    <location>
        <begin position="27"/>
        <end position="303"/>
    </location>
</feature>
<name>A0A0F6SQG6_9CORY</name>
<keyword evidence="4" id="KW-1185">Reference proteome</keyword>
<sequence>MSSADQYQNKPPIDAPITSSVDDNLGRSPVAHDFAASIRELDTSQGLVVGILGPWGHGKSSFINLMREQFETNPTLTVVDFNPWMFSGSNQLVNFFFTEIGAELNVRNESRFGKAADWFAQYAGILKPVSQFIPIPGAAAVGEMAAVALTGMAETTNADRSAKKIREEITKELTALTQPIVVVIDDIDRLTTIEIREIFKLVRLTASFPNIIYVLAFDRERVEQALTEDGIPGRAYLEKIVQLSFDVPQSPGKLLRSRVFEELNLIVAPVVNATLDEGRWSDVYWELIDPLFSNMRDVTRYATSARSTIKSLGNEVDLVDLLVMEALRIFRPELTQQLSKLRRELTSTRDITGRKDEQAQKSISALLAKFPDDDDLIRSLFNRVFPVALQYIANNHYGNDWLITWRTAHRMAHIDFLDLYFDRVAPDELVAFRSSERAFELMEEGMALKEYLTNLEPEQLETILEGLTSYESKFTIEMIVPGSITLLNLIDAIPEKKPRGFFDFGRPDVTVNRVVLRLLRRIEDEAEREVLIAEILDHIETYSSQLNLIHMVGYQEGAGHKLVTEEFDEKIHTDFIERVKKVSPTEPAREWNAWRIYDAIQSQTGKTPLAPSDDPVLLRAVLRSVKSVARSQSMDSRQVKVEGRLAWEPLVKVFGSEDAVKNVVSKVRETLGDDETLQLADKYLSGWRPESFPT</sequence>
<dbReference type="RefSeq" id="WP_034983433.1">
    <property type="nucleotide sequence ID" value="NZ_CP011309.1"/>
</dbReference>
<protein>
    <recommendedName>
        <fullName evidence="2">KAP NTPase domain-containing protein</fullName>
    </recommendedName>
</protein>
<dbReference type="PATRIC" id="fig|92706.3.peg.135"/>
<dbReference type="Gene3D" id="3.40.50.300">
    <property type="entry name" value="P-loop containing nucleotide triphosphate hydrolases"/>
    <property type="match status" value="1"/>
</dbReference>
<proteinExistence type="predicted"/>
<gene>
    <name evidence="3" type="ORF">YH66_00685</name>
</gene>
<dbReference type="InterPro" id="IPR011646">
    <property type="entry name" value="KAP_P-loop"/>
</dbReference>
<reference evidence="3 4" key="1">
    <citation type="submission" date="2015-04" db="EMBL/GenBank/DDBJ databases">
        <title>Complete Genome Sequence of Brevibacterium flavum ATCC 15168.</title>
        <authorList>
            <person name="Ahn J."/>
            <person name="Park G."/>
            <person name="Jeon W."/>
            <person name="Jang Y."/>
            <person name="Jang M."/>
            <person name="Lee H."/>
            <person name="Lee H."/>
        </authorList>
    </citation>
    <scope>NUCLEOTIDE SEQUENCE [LARGE SCALE GENOMIC DNA]</scope>
    <source>
        <strain evidence="3 4">ATCC 15168</strain>
    </source>
</reference>
<evidence type="ECO:0000313" key="4">
    <source>
        <dbReference type="Proteomes" id="UP000034037"/>
    </source>
</evidence>
<dbReference type="PANTHER" id="PTHR22674:SF6">
    <property type="entry name" value="NTPASE KAP FAMILY P-LOOP DOMAIN-CONTAINING PROTEIN 1"/>
    <property type="match status" value="1"/>
</dbReference>
<dbReference type="InterPro" id="IPR027417">
    <property type="entry name" value="P-loop_NTPase"/>
</dbReference>
<feature type="region of interest" description="Disordered" evidence="1">
    <location>
        <begin position="1"/>
        <end position="24"/>
    </location>
</feature>